<dbReference type="PANTHER" id="PTHR43358">
    <property type="entry name" value="ALPHA/BETA-HYDROLASE"/>
    <property type="match status" value="1"/>
</dbReference>
<reference evidence="4" key="1">
    <citation type="submission" date="2020-10" db="EMBL/GenBank/DDBJ databases">
        <title>Taxonomic study of unclassified bacteria belonging to the class Ktedonobacteria.</title>
        <authorList>
            <person name="Yabe S."/>
            <person name="Wang C.M."/>
            <person name="Zheng Y."/>
            <person name="Sakai Y."/>
            <person name="Cavaletti L."/>
            <person name="Monciardini P."/>
            <person name="Donadio S."/>
        </authorList>
    </citation>
    <scope>NUCLEOTIDE SEQUENCE</scope>
    <source>
        <strain evidence="4">SOSP1-1</strain>
    </source>
</reference>
<dbReference type="RefSeq" id="WP_220195854.1">
    <property type="nucleotide sequence ID" value="NZ_BNJF01000002.1"/>
</dbReference>
<evidence type="ECO:0000259" key="3">
    <source>
        <dbReference type="Pfam" id="PF02129"/>
    </source>
</evidence>
<evidence type="ECO:0000256" key="2">
    <source>
        <dbReference type="SAM" id="Phobius"/>
    </source>
</evidence>
<dbReference type="InterPro" id="IPR052920">
    <property type="entry name" value="DNA-binding_regulatory"/>
</dbReference>
<dbReference type="Gene3D" id="3.40.50.1820">
    <property type="entry name" value="alpha/beta hydrolase"/>
    <property type="match status" value="1"/>
</dbReference>
<feature type="transmembrane region" description="Helical" evidence="2">
    <location>
        <begin position="25"/>
        <end position="45"/>
    </location>
</feature>
<dbReference type="PANTHER" id="PTHR43358:SF4">
    <property type="entry name" value="ALPHA_BETA HYDROLASE FOLD-1 DOMAIN-CONTAINING PROTEIN"/>
    <property type="match status" value="1"/>
</dbReference>
<dbReference type="Pfam" id="PF02129">
    <property type="entry name" value="Peptidase_S15"/>
    <property type="match status" value="1"/>
</dbReference>
<sequence>MPEQTLHHMHSPAPKHEQPTPRRRLSWRWLILTPLISLIVIWALIPAVRGYTLLANSNRQIPPASSAGIPVQSVSFSSTDGIKLSGWLAIANPKAPTIILVHGFKTNRTDMLPAARILFGGGYNVLLYDSRGCGASEGWGITLGVREPEDVLGAVKYLKGRSDLSNKHFGLVGNSLGSGIALMAAAHEPSILATVADSVWIDSHDQIQRMGNMRLGPLTLPLLPYEPTLVDQLIGAHLADTRPIDVIHQIAPEQSSSFIQPTTRIQQPLPRASVSSLKLRVRPSRSGLSPMEAILAQSGRIQPNTLNACSPSSSTTFVNATCEPRPSRVHRWYDA</sequence>
<dbReference type="AlphaFoldDB" id="A0A8J3I873"/>
<keyword evidence="2" id="KW-1133">Transmembrane helix</keyword>
<keyword evidence="5" id="KW-1185">Reference proteome</keyword>
<protein>
    <recommendedName>
        <fullName evidence="3">Xaa-Pro dipeptidyl-peptidase-like domain-containing protein</fullName>
    </recommendedName>
</protein>
<evidence type="ECO:0000313" key="4">
    <source>
        <dbReference type="EMBL" id="GHO46479.1"/>
    </source>
</evidence>
<gene>
    <name evidence="4" type="ORF">KSX_46420</name>
</gene>
<dbReference type="EMBL" id="BNJF01000002">
    <property type="protein sequence ID" value="GHO46479.1"/>
    <property type="molecule type" value="Genomic_DNA"/>
</dbReference>
<feature type="domain" description="Xaa-Pro dipeptidyl-peptidase-like" evidence="3">
    <location>
        <begin position="96"/>
        <end position="212"/>
    </location>
</feature>
<evidence type="ECO:0000256" key="1">
    <source>
        <dbReference type="SAM" id="MobiDB-lite"/>
    </source>
</evidence>
<dbReference type="InterPro" id="IPR000383">
    <property type="entry name" value="Xaa-Pro-like_dom"/>
</dbReference>
<dbReference type="GO" id="GO:0016787">
    <property type="term" value="F:hydrolase activity"/>
    <property type="evidence" value="ECO:0007669"/>
    <property type="project" value="InterPro"/>
</dbReference>
<dbReference type="Proteomes" id="UP000612362">
    <property type="component" value="Unassembled WGS sequence"/>
</dbReference>
<dbReference type="InterPro" id="IPR029058">
    <property type="entry name" value="AB_hydrolase_fold"/>
</dbReference>
<keyword evidence="2" id="KW-0812">Transmembrane</keyword>
<proteinExistence type="predicted"/>
<organism evidence="4 5">
    <name type="scientific">Ktedonospora formicarum</name>
    <dbReference type="NCBI Taxonomy" id="2778364"/>
    <lineage>
        <taxon>Bacteria</taxon>
        <taxon>Bacillati</taxon>
        <taxon>Chloroflexota</taxon>
        <taxon>Ktedonobacteria</taxon>
        <taxon>Ktedonobacterales</taxon>
        <taxon>Ktedonobacteraceae</taxon>
        <taxon>Ktedonospora</taxon>
    </lineage>
</organism>
<dbReference type="SUPFAM" id="SSF53474">
    <property type="entry name" value="alpha/beta-Hydrolases"/>
    <property type="match status" value="1"/>
</dbReference>
<keyword evidence="2" id="KW-0472">Membrane</keyword>
<feature type="region of interest" description="Disordered" evidence="1">
    <location>
        <begin position="1"/>
        <end position="20"/>
    </location>
</feature>
<comment type="caution">
    <text evidence="4">The sequence shown here is derived from an EMBL/GenBank/DDBJ whole genome shotgun (WGS) entry which is preliminary data.</text>
</comment>
<name>A0A8J3I873_9CHLR</name>
<evidence type="ECO:0000313" key="5">
    <source>
        <dbReference type="Proteomes" id="UP000612362"/>
    </source>
</evidence>
<accession>A0A8J3I873</accession>